<proteinExistence type="predicted"/>
<dbReference type="Proteomes" id="UP000051295">
    <property type="component" value="Unassembled WGS sequence"/>
</dbReference>
<sequence>MTQKRFTMHALRTAVFAALLAQAATPGMAQSPEPFVGAHGALTPATYTGTTETGAWHLDIWPDQAFHLRRTSPDGATEDHAGRWHANGESGTLVLGTDGSEIILEVRNAERLRPQGAPEDASGDLVTTGQLDPTGIAMPMSGMFTYFADAPTFVHCATGRQYPVAQEAGYLALEEAYLRDRPAPAEPLFVTVDGTINTREQMEGPPRPTVTVTELGATWPGETCARVTKSPTLDGTVWRIASLEGESLDWSPPEREPFLVIRPDEKTFNASVGCNMMRGSVSVSESTLSFGQPASTMMACPDDLAMWEARLGAVLGAATTHLIGGRSLRLMDDEGRSLAELKAVYLP</sequence>
<feature type="chain" id="PRO_5006664035" description="DUF306 domain-containing protein" evidence="1">
    <location>
        <begin position="24"/>
        <end position="347"/>
    </location>
</feature>
<reference evidence="4 5" key="1">
    <citation type="submission" date="2015-04" db="EMBL/GenBank/DDBJ databases">
        <title>The draft genome sequence of Roseovarius sp.R12b.</title>
        <authorList>
            <person name="Li G."/>
            <person name="Lai Q."/>
            <person name="Shao Z."/>
            <person name="Yan P."/>
        </authorList>
    </citation>
    <scope>NUCLEOTIDE SEQUENCE [LARGE SCALE GENOMIC DNA]</scope>
    <source>
        <strain evidence="4 5">R12B</strain>
    </source>
</reference>
<dbReference type="Pfam" id="PF17185">
    <property type="entry name" value="NlpE_C"/>
    <property type="match status" value="1"/>
</dbReference>
<keyword evidence="5" id="KW-1185">Reference proteome</keyword>
<dbReference type="AlphaFoldDB" id="A0A0T5NXT4"/>
<dbReference type="InterPro" id="IPR038139">
    <property type="entry name" value="NlpE_C_sf"/>
</dbReference>
<feature type="domain" description="NlpE C-terminal OB" evidence="3">
    <location>
        <begin position="137"/>
        <end position="224"/>
    </location>
</feature>
<comment type="caution">
    <text evidence="4">The sequence shown here is derived from an EMBL/GenBank/DDBJ whole genome shotgun (WGS) entry which is preliminary data.</text>
</comment>
<gene>
    <name evidence="4" type="ORF">XM53_03860</name>
</gene>
<feature type="signal peptide" evidence="1">
    <location>
        <begin position="1"/>
        <end position="23"/>
    </location>
</feature>
<dbReference type="STRING" id="1641875.XM53_03860"/>
<dbReference type="InterPro" id="IPR038670">
    <property type="entry name" value="HslJ-like_sf"/>
</dbReference>
<dbReference type="InterPro" id="IPR053147">
    <property type="entry name" value="Hsp_HslJ-like"/>
</dbReference>
<dbReference type="InterPro" id="IPR033450">
    <property type="entry name" value="NlpE_C"/>
</dbReference>
<evidence type="ECO:0000313" key="5">
    <source>
        <dbReference type="Proteomes" id="UP000051295"/>
    </source>
</evidence>
<evidence type="ECO:0008006" key="6">
    <source>
        <dbReference type="Google" id="ProtNLM"/>
    </source>
</evidence>
<dbReference type="InterPro" id="IPR005184">
    <property type="entry name" value="DUF306_Meta_HslJ"/>
</dbReference>
<name>A0A0T5NXT4_9RHOB</name>
<dbReference type="Gene3D" id="2.40.128.270">
    <property type="match status" value="1"/>
</dbReference>
<dbReference type="Gene3D" id="2.40.50.540">
    <property type="match status" value="1"/>
</dbReference>
<dbReference type="PANTHER" id="PTHR35535:SF2">
    <property type="entry name" value="DUF306 DOMAIN-CONTAINING PROTEIN"/>
    <property type="match status" value="1"/>
</dbReference>
<dbReference type="EMBL" id="LAXJ01000003">
    <property type="protein sequence ID" value="KRS13723.1"/>
    <property type="molecule type" value="Genomic_DNA"/>
</dbReference>
<dbReference type="Pfam" id="PF03724">
    <property type="entry name" value="META"/>
    <property type="match status" value="1"/>
</dbReference>
<keyword evidence="1" id="KW-0732">Signal</keyword>
<evidence type="ECO:0000313" key="4">
    <source>
        <dbReference type="EMBL" id="KRS13723.1"/>
    </source>
</evidence>
<evidence type="ECO:0000256" key="1">
    <source>
        <dbReference type="SAM" id="SignalP"/>
    </source>
</evidence>
<feature type="domain" description="DUF306" evidence="2">
    <location>
        <begin position="232"/>
        <end position="341"/>
    </location>
</feature>
<organism evidence="4 5">
    <name type="scientific">Roseovarius atlanticus</name>
    <dbReference type="NCBI Taxonomy" id="1641875"/>
    <lineage>
        <taxon>Bacteria</taxon>
        <taxon>Pseudomonadati</taxon>
        <taxon>Pseudomonadota</taxon>
        <taxon>Alphaproteobacteria</taxon>
        <taxon>Rhodobacterales</taxon>
        <taxon>Roseobacteraceae</taxon>
        <taxon>Roseovarius</taxon>
    </lineage>
</organism>
<evidence type="ECO:0000259" key="3">
    <source>
        <dbReference type="Pfam" id="PF17185"/>
    </source>
</evidence>
<dbReference type="PANTHER" id="PTHR35535">
    <property type="entry name" value="HEAT SHOCK PROTEIN HSLJ"/>
    <property type="match status" value="1"/>
</dbReference>
<dbReference type="PATRIC" id="fig|1641875.4.peg.2782"/>
<accession>A0A0T5NXT4</accession>
<protein>
    <recommendedName>
        <fullName evidence="6">DUF306 domain-containing protein</fullName>
    </recommendedName>
</protein>
<evidence type="ECO:0000259" key="2">
    <source>
        <dbReference type="Pfam" id="PF03724"/>
    </source>
</evidence>